<dbReference type="GO" id="GO:0003676">
    <property type="term" value="F:nucleic acid binding"/>
    <property type="evidence" value="ECO:0007669"/>
    <property type="project" value="InterPro"/>
</dbReference>
<dbReference type="Gene3D" id="3.40.50.300">
    <property type="entry name" value="P-loop containing nucleotide triphosphate hydrolases"/>
    <property type="match status" value="1"/>
</dbReference>
<evidence type="ECO:0000259" key="3">
    <source>
        <dbReference type="PROSITE" id="PS51192"/>
    </source>
</evidence>
<comment type="similarity">
    <text evidence="1">Belongs to the helicase family. RecQ subfamily.</text>
</comment>
<dbReference type="Proteomes" id="UP001418222">
    <property type="component" value="Unassembled WGS sequence"/>
</dbReference>
<evidence type="ECO:0000313" key="4">
    <source>
        <dbReference type="EMBL" id="KAK8957440.1"/>
    </source>
</evidence>
<keyword evidence="4" id="KW-0547">Nucleotide-binding</keyword>
<dbReference type="GO" id="GO:0004674">
    <property type="term" value="F:protein serine/threonine kinase activity"/>
    <property type="evidence" value="ECO:0007669"/>
    <property type="project" value="InterPro"/>
</dbReference>
<dbReference type="EMBL" id="JBBWWQ010000001">
    <property type="protein sequence ID" value="KAK8957440.1"/>
    <property type="molecule type" value="Genomic_DNA"/>
</dbReference>
<evidence type="ECO:0000313" key="5">
    <source>
        <dbReference type="Proteomes" id="UP001418222"/>
    </source>
</evidence>
<protein>
    <submittedName>
        <fullName evidence="4">ATP-dependent DNA helicase Q-like SIM</fullName>
    </submittedName>
</protein>
<organism evidence="4 5">
    <name type="scientific">Platanthera zijinensis</name>
    <dbReference type="NCBI Taxonomy" id="2320716"/>
    <lineage>
        <taxon>Eukaryota</taxon>
        <taxon>Viridiplantae</taxon>
        <taxon>Streptophyta</taxon>
        <taxon>Embryophyta</taxon>
        <taxon>Tracheophyta</taxon>
        <taxon>Spermatophyta</taxon>
        <taxon>Magnoliopsida</taxon>
        <taxon>Liliopsida</taxon>
        <taxon>Asparagales</taxon>
        <taxon>Orchidaceae</taxon>
        <taxon>Orchidoideae</taxon>
        <taxon>Orchideae</taxon>
        <taxon>Orchidinae</taxon>
        <taxon>Platanthera</taxon>
    </lineage>
</organism>
<name>A0AAP0C284_9ASPA</name>
<reference evidence="4 5" key="1">
    <citation type="journal article" date="2022" name="Nat. Plants">
        <title>Genomes of leafy and leafless Platanthera orchids illuminate the evolution of mycoheterotrophy.</title>
        <authorList>
            <person name="Li M.H."/>
            <person name="Liu K.W."/>
            <person name="Li Z."/>
            <person name="Lu H.C."/>
            <person name="Ye Q.L."/>
            <person name="Zhang D."/>
            <person name="Wang J.Y."/>
            <person name="Li Y.F."/>
            <person name="Zhong Z.M."/>
            <person name="Liu X."/>
            <person name="Yu X."/>
            <person name="Liu D.K."/>
            <person name="Tu X.D."/>
            <person name="Liu B."/>
            <person name="Hao Y."/>
            <person name="Liao X.Y."/>
            <person name="Jiang Y.T."/>
            <person name="Sun W.H."/>
            <person name="Chen J."/>
            <person name="Chen Y.Q."/>
            <person name="Ai Y."/>
            <person name="Zhai J.W."/>
            <person name="Wu S.S."/>
            <person name="Zhou Z."/>
            <person name="Hsiao Y.Y."/>
            <person name="Wu W.L."/>
            <person name="Chen Y.Y."/>
            <person name="Lin Y.F."/>
            <person name="Hsu J.L."/>
            <person name="Li C.Y."/>
            <person name="Wang Z.W."/>
            <person name="Zhao X."/>
            <person name="Zhong W.Y."/>
            <person name="Ma X.K."/>
            <person name="Ma L."/>
            <person name="Huang J."/>
            <person name="Chen G.Z."/>
            <person name="Huang M.Z."/>
            <person name="Huang L."/>
            <person name="Peng D.H."/>
            <person name="Luo Y.B."/>
            <person name="Zou S.Q."/>
            <person name="Chen S.P."/>
            <person name="Lan S."/>
            <person name="Tsai W.C."/>
            <person name="Van de Peer Y."/>
            <person name="Liu Z.J."/>
        </authorList>
    </citation>
    <scope>NUCLEOTIDE SEQUENCE [LARGE SCALE GENOMIC DNA]</scope>
    <source>
        <strain evidence="4">Lor287</strain>
    </source>
</reference>
<feature type="compositionally biased region" description="Polar residues" evidence="2">
    <location>
        <begin position="218"/>
        <end position="235"/>
    </location>
</feature>
<dbReference type="AlphaFoldDB" id="A0AAP0C284"/>
<dbReference type="InterPro" id="IPR027417">
    <property type="entry name" value="P-loop_NTPase"/>
</dbReference>
<evidence type="ECO:0000256" key="1">
    <source>
        <dbReference type="ARBA" id="ARBA00005446"/>
    </source>
</evidence>
<keyword evidence="4" id="KW-0347">Helicase</keyword>
<keyword evidence="4" id="KW-0067">ATP-binding</keyword>
<dbReference type="PANTHER" id="PTHR13710">
    <property type="entry name" value="DNA HELICASE RECQ FAMILY MEMBER"/>
    <property type="match status" value="1"/>
</dbReference>
<dbReference type="PANTHER" id="PTHR13710:SF69">
    <property type="entry name" value="ATP-DEPENDENT DNA HELICASE Q-LIKE SIM"/>
    <property type="match status" value="1"/>
</dbReference>
<dbReference type="GO" id="GO:0005524">
    <property type="term" value="F:ATP binding"/>
    <property type="evidence" value="ECO:0007669"/>
    <property type="project" value="InterPro"/>
</dbReference>
<comment type="caution">
    <text evidence="4">The sequence shown here is derived from an EMBL/GenBank/DDBJ whole genome shotgun (WGS) entry which is preliminary data.</text>
</comment>
<feature type="region of interest" description="Disordered" evidence="2">
    <location>
        <begin position="218"/>
        <end position="245"/>
    </location>
</feature>
<accession>A0AAP0C284</accession>
<gene>
    <name evidence="4" type="primary">RECQSIM</name>
    <name evidence="4" type="ORF">KSP39_PZI001057</name>
</gene>
<dbReference type="SUPFAM" id="SSF52540">
    <property type="entry name" value="P-loop containing nucleoside triphosphate hydrolases"/>
    <property type="match status" value="1"/>
</dbReference>
<dbReference type="GO" id="GO:0005737">
    <property type="term" value="C:cytoplasm"/>
    <property type="evidence" value="ECO:0007669"/>
    <property type="project" value="TreeGrafter"/>
</dbReference>
<dbReference type="Pfam" id="PF00270">
    <property type="entry name" value="DEAD"/>
    <property type="match status" value="1"/>
</dbReference>
<dbReference type="InterPro" id="IPR012993">
    <property type="entry name" value="UME"/>
</dbReference>
<keyword evidence="5" id="KW-1185">Reference proteome</keyword>
<proteinExistence type="inferred from homology"/>
<dbReference type="GO" id="GO:0043138">
    <property type="term" value="F:3'-5' DNA helicase activity"/>
    <property type="evidence" value="ECO:0007669"/>
    <property type="project" value="TreeGrafter"/>
</dbReference>
<dbReference type="InterPro" id="IPR014001">
    <property type="entry name" value="Helicase_ATP-bd"/>
</dbReference>
<dbReference type="GO" id="GO:0009378">
    <property type="term" value="F:four-way junction helicase activity"/>
    <property type="evidence" value="ECO:0007669"/>
    <property type="project" value="TreeGrafter"/>
</dbReference>
<dbReference type="InterPro" id="IPR011545">
    <property type="entry name" value="DEAD/DEAH_box_helicase_dom"/>
</dbReference>
<sequence length="498" mass="56023">MTKESSISAKSASKKSQRFDVYETDKKHIMELLRETFRDYKAKFKSLYYRPSETPASVIARGGPKNMPANQFADMVTYWYSSKGKVALDKAIEEQMSQCPPDTPLTDIHEAAFRSTFGEEYYGRCRGMGMGVTAIQVYPELSRRSQTTRKGQQKSNDSEEIAILKSQVATMQTTIDFLVDDISRQGSRNDRSGTSGAPGIHLYPDQFLKMMSLIRGQNSNNVTTSNDTPQTNHATRANCEEGSGQPDITVEQKAMNGVYCIVYVCPEIVLRLIEPLKRLAENNGIALFAIDEVHCVSKWGHDFRPDYRRLSVLRENFSAAHIRSLRSDIPLMALTATATLHVREDIRKSLLMSNETKLILTSFFRPNLRFSTGSDKKEIFAAALPALLDELLCFPAEVDVTESEIRTEKIPMMIQNVSIILSGSDDLPTFLKIHFVGLLNSIDRKMLHVVDLPLQKLSLRRIEKLIEMMGSYLSTHVPKIMVKGVGVLPMAMHAVHDI</sequence>
<keyword evidence="4" id="KW-0378">Hydrolase</keyword>
<dbReference type="GO" id="GO:0005634">
    <property type="term" value="C:nucleus"/>
    <property type="evidence" value="ECO:0007669"/>
    <property type="project" value="TreeGrafter"/>
</dbReference>
<dbReference type="PROSITE" id="PS51192">
    <property type="entry name" value="HELICASE_ATP_BIND_1"/>
    <property type="match status" value="1"/>
</dbReference>
<evidence type="ECO:0000256" key="2">
    <source>
        <dbReference type="SAM" id="MobiDB-lite"/>
    </source>
</evidence>
<dbReference type="GO" id="GO:0005694">
    <property type="term" value="C:chromosome"/>
    <property type="evidence" value="ECO:0007669"/>
    <property type="project" value="TreeGrafter"/>
</dbReference>
<dbReference type="GO" id="GO:0000724">
    <property type="term" value="P:double-strand break repair via homologous recombination"/>
    <property type="evidence" value="ECO:0007669"/>
    <property type="project" value="TreeGrafter"/>
</dbReference>
<dbReference type="Pfam" id="PF08064">
    <property type="entry name" value="UME"/>
    <property type="match status" value="1"/>
</dbReference>
<feature type="domain" description="Helicase ATP-binding" evidence="3">
    <location>
        <begin position="261"/>
        <end position="356"/>
    </location>
</feature>